<dbReference type="EC" id="6.3.3.2" evidence="5"/>
<keyword evidence="2 4" id="KW-0547">Nucleotide-binding</keyword>
<keyword evidence="8" id="KW-1185">Reference proteome</keyword>
<feature type="compositionally biased region" description="Basic and acidic residues" evidence="6">
    <location>
        <begin position="36"/>
        <end position="47"/>
    </location>
</feature>
<evidence type="ECO:0000313" key="8">
    <source>
        <dbReference type="Proteomes" id="UP000655868"/>
    </source>
</evidence>
<evidence type="ECO:0000256" key="5">
    <source>
        <dbReference type="RuleBase" id="RU361279"/>
    </source>
</evidence>
<dbReference type="Gene3D" id="3.40.50.10420">
    <property type="entry name" value="NagB/RpiA/CoA transferase-like"/>
    <property type="match status" value="1"/>
</dbReference>
<dbReference type="GO" id="GO:0030272">
    <property type="term" value="F:5-formyltetrahydrofolate cyclo-ligase activity"/>
    <property type="evidence" value="ECO:0007669"/>
    <property type="project" value="UniProtKB-EC"/>
</dbReference>
<organism evidence="7 8">
    <name type="scientific">Antrihabitans stalagmiti</name>
    <dbReference type="NCBI Taxonomy" id="2799499"/>
    <lineage>
        <taxon>Bacteria</taxon>
        <taxon>Bacillati</taxon>
        <taxon>Actinomycetota</taxon>
        <taxon>Actinomycetes</taxon>
        <taxon>Mycobacteriales</taxon>
        <taxon>Nocardiaceae</taxon>
        <taxon>Antrihabitans</taxon>
    </lineage>
</organism>
<dbReference type="InterPro" id="IPR024185">
    <property type="entry name" value="FTHF_cligase-like_sf"/>
</dbReference>
<sequence>MVIRVNSSGDQGAGPDDGAGVAPSSKAQWRKKVMRTRADTDPATRSDEANEIARHVGELAEAGATVCAYVPFGSEPGSIGFLDALREGGARVLLPVTLEPGPLHWGEYSGGGSLIPARYGMREPRGNPLPPAAIATADIVIVPALAVDRRGVRLGRGAGFYDRTLGLARANARLVAIVRDDELVERLPEEPHDKRMHAVIAPGSGLVQLAWDLG</sequence>
<dbReference type="InterPro" id="IPR037171">
    <property type="entry name" value="NagB/RpiA_transferase-like"/>
</dbReference>
<dbReference type="GO" id="GO:0009396">
    <property type="term" value="P:folic acid-containing compound biosynthetic process"/>
    <property type="evidence" value="ECO:0007669"/>
    <property type="project" value="TreeGrafter"/>
</dbReference>
<comment type="similarity">
    <text evidence="1 5">Belongs to the 5-formyltetrahydrofolate cyclo-ligase family.</text>
</comment>
<protein>
    <recommendedName>
        <fullName evidence="5">5-formyltetrahydrofolate cyclo-ligase</fullName>
        <ecNumber evidence="5">6.3.3.2</ecNumber>
    </recommendedName>
</protein>
<evidence type="ECO:0000256" key="3">
    <source>
        <dbReference type="ARBA" id="ARBA00022840"/>
    </source>
</evidence>
<comment type="caution">
    <text evidence="7">The sequence shown here is derived from an EMBL/GenBank/DDBJ whole genome shotgun (WGS) entry which is preliminary data.</text>
</comment>
<gene>
    <name evidence="7" type="ORF">JGU71_16770</name>
</gene>
<comment type="cofactor">
    <cofactor evidence="5">
        <name>Mg(2+)</name>
        <dbReference type="ChEBI" id="CHEBI:18420"/>
    </cofactor>
</comment>
<evidence type="ECO:0000256" key="6">
    <source>
        <dbReference type="SAM" id="MobiDB-lite"/>
    </source>
</evidence>
<evidence type="ECO:0000256" key="4">
    <source>
        <dbReference type="PIRSR" id="PIRSR006806-1"/>
    </source>
</evidence>
<dbReference type="PIRSF" id="PIRSF006806">
    <property type="entry name" value="FTHF_cligase"/>
    <property type="match status" value="1"/>
</dbReference>
<feature type="region of interest" description="Disordered" evidence="6">
    <location>
        <begin position="1"/>
        <end position="47"/>
    </location>
</feature>
<dbReference type="InterPro" id="IPR002698">
    <property type="entry name" value="FTHF_cligase"/>
</dbReference>
<dbReference type="Pfam" id="PF01812">
    <property type="entry name" value="5-FTHF_cyc-lig"/>
    <property type="match status" value="1"/>
</dbReference>
<feature type="binding site" evidence="4">
    <location>
        <position position="70"/>
    </location>
    <ligand>
        <name>substrate</name>
    </ligand>
</feature>
<dbReference type="SUPFAM" id="SSF100950">
    <property type="entry name" value="NagB/RpiA/CoA transferase-like"/>
    <property type="match status" value="1"/>
</dbReference>
<feature type="binding site" evidence="4">
    <location>
        <begin position="153"/>
        <end position="161"/>
    </location>
    <ligand>
        <name>ATP</name>
        <dbReference type="ChEBI" id="CHEBI:30616"/>
    </ligand>
</feature>
<dbReference type="PANTHER" id="PTHR23407">
    <property type="entry name" value="ATPASE INHIBITOR/5-FORMYLTETRAHYDROFOLATE CYCLO-LIGASE"/>
    <property type="match status" value="1"/>
</dbReference>
<keyword evidence="5" id="KW-0460">Magnesium</keyword>
<feature type="binding site" evidence="4">
    <location>
        <position position="75"/>
    </location>
    <ligand>
        <name>substrate</name>
    </ligand>
</feature>
<comment type="catalytic activity">
    <reaction evidence="5">
        <text>(6S)-5-formyl-5,6,7,8-tetrahydrofolate + ATP = (6R)-5,10-methenyltetrahydrofolate + ADP + phosphate</text>
        <dbReference type="Rhea" id="RHEA:10488"/>
        <dbReference type="ChEBI" id="CHEBI:30616"/>
        <dbReference type="ChEBI" id="CHEBI:43474"/>
        <dbReference type="ChEBI" id="CHEBI:57455"/>
        <dbReference type="ChEBI" id="CHEBI:57457"/>
        <dbReference type="ChEBI" id="CHEBI:456216"/>
        <dbReference type="EC" id="6.3.3.2"/>
    </reaction>
</comment>
<keyword evidence="5" id="KW-0479">Metal-binding</keyword>
<keyword evidence="7" id="KW-0436">Ligase</keyword>
<dbReference type="GO" id="GO:0035999">
    <property type="term" value="P:tetrahydrofolate interconversion"/>
    <property type="evidence" value="ECO:0007669"/>
    <property type="project" value="TreeGrafter"/>
</dbReference>
<evidence type="ECO:0000256" key="1">
    <source>
        <dbReference type="ARBA" id="ARBA00010638"/>
    </source>
</evidence>
<evidence type="ECO:0000313" key="7">
    <source>
        <dbReference type="EMBL" id="MBJ8340545.1"/>
    </source>
</evidence>
<dbReference type="AlphaFoldDB" id="A0A934U4H4"/>
<name>A0A934U4H4_9NOCA</name>
<dbReference type="PANTHER" id="PTHR23407:SF1">
    <property type="entry name" value="5-FORMYLTETRAHYDROFOLATE CYCLO-LIGASE"/>
    <property type="match status" value="1"/>
</dbReference>
<dbReference type="Proteomes" id="UP000655868">
    <property type="component" value="Unassembled WGS sequence"/>
</dbReference>
<keyword evidence="3 4" id="KW-0067">ATP-binding</keyword>
<dbReference type="NCBIfam" id="TIGR02727">
    <property type="entry name" value="MTHFS_bact"/>
    <property type="match status" value="1"/>
</dbReference>
<proteinExistence type="inferred from homology"/>
<dbReference type="GO" id="GO:0046872">
    <property type="term" value="F:metal ion binding"/>
    <property type="evidence" value="ECO:0007669"/>
    <property type="project" value="UniProtKB-KW"/>
</dbReference>
<evidence type="ECO:0000256" key="2">
    <source>
        <dbReference type="ARBA" id="ARBA00022741"/>
    </source>
</evidence>
<dbReference type="EMBL" id="JAEMNV010000005">
    <property type="protein sequence ID" value="MBJ8340545.1"/>
    <property type="molecule type" value="Genomic_DNA"/>
</dbReference>
<reference evidence="7" key="1">
    <citation type="submission" date="2020-12" db="EMBL/GenBank/DDBJ databases">
        <title>Antrihabitans popcorni sp. nov. and Antrihabitans auranticaus sp. nov., isolated from a larva cave.</title>
        <authorList>
            <person name="Lee S.D."/>
            <person name="Kim I.S."/>
        </authorList>
    </citation>
    <scope>NUCLEOTIDE SEQUENCE</scope>
    <source>
        <strain evidence="7">YC3-6</strain>
    </source>
</reference>
<accession>A0A934U4H4</accession>
<dbReference type="GO" id="GO:0005524">
    <property type="term" value="F:ATP binding"/>
    <property type="evidence" value="ECO:0007669"/>
    <property type="project" value="UniProtKB-KW"/>
</dbReference>
<feature type="binding site" evidence="4">
    <location>
        <begin position="26"/>
        <end position="30"/>
    </location>
    <ligand>
        <name>ATP</name>
        <dbReference type="ChEBI" id="CHEBI:30616"/>
    </ligand>
</feature>